<proteinExistence type="inferred from homology"/>
<dbReference type="AlphaFoldDB" id="A0A5D4H645"/>
<evidence type="ECO:0000259" key="7">
    <source>
        <dbReference type="Pfam" id="PF14322"/>
    </source>
</evidence>
<evidence type="ECO:0000313" key="8">
    <source>
        <dbReference type="EMBL" id="TYR36178.1"/>
    </source>
</evidence>
<dbReference type="GO" id="GO:0009279">
    <property type="term" value="C:cell outer membrane"/>
    <property type="evidence" value="ECO:0007669"/>
    <property type="project" value="UniProtKB-SubCell"/>
</dbReference>
<sequence length="456" mass="51898">MKNSTIIINLFCCLVLAGSCRDYVEIDLVGQRELKYTDDYQNMLNNSTQVEASFYLPVLASDDIKSEDEVYLNRLYNADAGAYTWAADLVGDNNEDQDWARLYNQIYKFNLIIDEVMQSQNGTEQQKKSILAQAKVHRALNYFYLVNIYAKQYDGSTASSDLGVPLLTKPDLYARLDRQPVEVVYTQIIDDLTSSIADLPALPNFNILASKAAANAILARVYLQMRDYAEAIQFAEAALSYQNGLVNLSDYVDAPNTYPYVLSDPEEIFVKTLSNNLPTLALNPELLSLFDESDLRVKLFTASGDAFAWNSFVGTGYWKHRIMNLNSKVTNGPTVPEMMLIKAEVLARDANRFAEALPILDELRRHRFLEADFTPMQGTIQQDVLSNVFEERRRELMAKGLRWFDQKRLANEGFIGTKTRTFKGETYTLEPNSNRYVFPIASKYIVLNPEIKQNPR</sequence>
<feature type="domain" description="SusD-like N-terminal" evidence="7">
    <location>
        <begin position="64"/>
        <end position="223"/>
    </location>
</feature>
<evidence type="ECO:0000256" key="2">
    <source>
        <dbReference type="ARBA" id="ARBA00006275"/>
    </source>
</evidence>
<protein>
    <submittedName>
        <fullName evidence="8">RagB/SusD family nutrient uptake outer membrane protein</fullName>
    </submittedName>
</protein>
<comment type="subcellular location">
    <subcellularLocation>
        <location evidence="1">Cell outer membrane</location>
    </subcellularLocation>
</comment>
<dbReference type="Pfam" id="PF14322">
    <property type="entry name" value="SusD-like_3"/>
    <property type="match status" value="1"/>
</dbReference>
<gene>
    <name evidence="8" type="ORF">FXV77_09675</name>
</gene>
<dbReference type="RefSeq" id="WP_148919030.1">
    <property type="nucleotide sequence ID" value="NZ_VTAV01000005.1"/>
</dbReference>
<organism evidence="8 9">
    <name type="scientific">Sphingobacterium phlebotomi</name>
    <dbReference type="NCBI Taxonomy" id="2605433"/>
    <lineage>
        <taxon>Bacteria</taxon>
        <taxon>Pseudomonadati</taxon>
        <taxon>Bacteroidota</taxon>
        <taxon>Sphingobacteriia</taxon>
        <taxon>Sphingobacteriales</taxon>
        <taxon>Sphingobacteriaceae</taxon>
        <taxon>Sphingobacterium</taxon>
    </lineage>
</organism>
<dbReference type="Gene3D" id="1.25.40.390">
    <property type="match status" value="1"/>
</dbReference>
<dbReference type="InterPro" id="IPR033985">
    <property type="entry name" value="SusD-like_N"/>
</dbReference>
<name>A0A5D4H645_9SPHI</name>
<evidence type="ECO:0000256" key="4">
    <source>
        <dbReference type="ARBA" id="ARBA00023136"/>
    </source>
</evidence>
<keyword evidence="5" id="KW-0998">Cell outer membrane</keyword>
<dbReference type="PROSITE" id="PS51257">
    <property type="entry name" value="PROKAR_LIPOPROTEIN"/>
    <property type="match status" value="1"/>
</dbReference>
<keyword evidence="4" id="KW-0472">Membrane</keyword>
<evidence type="ECO:0000256" key="5">
    <source>
        <dbReference type="ARBA" id="ARBA00023237"/>
    </source>
</evidence>
<evidence type="ECO:0000256" key="3">
    <source>
        <dbReference type="ARBA" id="ARBA00022729"/>
    </source>
</evidence>
<feature type="domain" description="RagB/SusD" evidence="6">
    <location>
        <begin position="337"/>
        <end position="455"/>
    </location>
</feature>
<accession>A0A5D4H645</accession>
<comment type="similarity">
    <text evidence="2">Belongs to the SusD family.</text>
</comment>
<dbReference type="SUPFAM" id="SSF48452">
    <property type="entry name" value="TPR-like"/>
    <property type="match status" value="1"/>
</dbReference>
<dbReference type="EMBL" id="VTAV01000005">
    <property type="protein sequence ID" value="TYR36178.1"/>
    <property type="molecule type" value="Genomic_DNA"/>
</dbReference>
<evidence type="ECO:0000259" key="6">
    <source>
        <dbReference type="Pfam" id="PF07980"/>
    </source>
</evidence>
<reference evidence="8 9" key="1">
    <citation type="submission" date="2019-08" db="EMBL/GenBank/DDBJ databases">
        <title>Phlebobacter frassis gen. nov. sp. nov., a new member of family Sphingobacteriaceae isolated from sand fly rearing media.</title>
        <authorList>
            <person name="Kakumanu M.L."/>
            <person name="Marayati B.F."/>
            <person name="Wada-Katsumata A."/>
            <person name="Wasserberg G."/>
            <person name="Schal C."/>
            <person name="Apperson C.S."/>
            <person name="Ponnusamy L."/>
        </authorList>
    </citation>
    <scope>NUCLEOTIDE SEQUENCE [LARGE SCALE GENOMIC DNA]</scope>
    <source>
        <strain evidence="8 9">SSI9</strain>
    </source>
</reference>
<keyword evidence="3" id="KW-0732">Signal</keyword>
<dbReference type="InterPro" id="IPR012944">
    <property type="entry name" value="SusD_RagB_dom"/>
</dbReference>
<evidence type="ECO:0000256" key="1">
    <source>
        <dbReference type="ARBA" id="ARBA00004442"/>
    </source>
</evidence>
<keyword evidence="9" id="KW-1185">Reference proteome</keyword>
<dbReference type="Pfam" id="PF07980">
    <property type="entry name" value="SusD_RagB"/>
    <property type="match status" value="1"/>
</dbReference>
<comment type="caution">
    <text evidence="8">The sequence shown here is derived from an EMBL/GenBank/DDBJ whole genome shotgun (WGS) entry which is preliminary data.</text>
</comment>
<dbReference type="Proteomes" id="UP000322362">
    <property type="component" value="Unassembled WGS sequence"/>
</dbReference>
<evidence type="ECO:0000313" key="9">
    <source>
        <dbReference type="Proteomes" id="UP000322362"/>
    </source>
</evidence>
<dbReference type="InterPro" id="IPR011990">
    <property type="entry name" value="TPR-like_helical_dom_sf"/>
</dbReference>